<dbReference type="InterPro" id="IPR036188">
    <property type="entry name" value="FAD/NAD-bd_sf"/>
</dbReference>
<name>A0A5N5QSZ0_9AGAM</name>
<evidence type="ECO:0000256" key="1">
    <source>
        <dbReference type="ARBA" id="ARBA00022630"/>
    </source>
</evidence>
<dbReference type="SUPFAM" id="SSF51905">
    <property type="entry name" value="FAD/NAD(P)-binding domain"/>
    <property type="match status" value="1"/>
</dbReference>
<sequence>MLPRIAIVGAGPGGLTLACILLRNSIIPTVYERDPSPDYRPQGGTLNIHTQSGQQAMRDAGIWDEFLKHARPQVVKVFVKSGDVIFEESPYEKEGESHPEIDRTALRNILLKSFGSENVKWNHVLNSVEPGPENKYELHFKGGKIETGFDLVVGADGAWSCVRPRVTSAAPFYSGVSMIEFDIADPTGSRYDDINQLVGKGGIFSFSDEKGLAAQRLGDNSIRIHTSFGMEEIQPDWLSKQFDANDPIATKAKALSYYPDWNPILQNIINSADDDYVLLRPMYMLPVDHTWEPCPGLTLLGDAAHLMTPYAGEGVNTTMQDSLELAKKIAEATKSGNLHQAVREYELDMFKRGSNSMRRTYRNKTGLFAKNFPTSINPIMEEMRAK</sequence>
<dbReference type="EMBL" id="SSOP01000017">
    <property type="protein sequence ID" value="KAB5594691.1"/>
    <property type="molecule type" value="Genomic_DNA"/>
</dbReference>
<feature type="domain" description="FAD-binding" evidence="5">
    <location>
        <begin position="298"/>
        <end position="335"/>
    </location>
</feature>
<evidence type="ECO:0000313" key="6">
    <source>
        <dbReference type="EMBL" id="KAB5594691.1"/>
    </source>
</evidence>
<keyword evidence="2" id="KW-0274">FAD</keyword>
<dbReference type="GO" id="GO:0071949">
    <property type="term" value="F:FAD binding"/>
    <property type="evidence" value="ECO:0007669"/>
    <property type="project" value="InterPro"/>
</dbReference>
<evidence type="ECO:0000259" key="5">
    <source>
        <dbReference type="Pfam" id="PF01494"/>
    </source>
</evidence>
<dbReference type="InterPro" id="IPR002938">
    <property type="entry name" value="FAD-bd"/>
</dbReference>
<dbReference type="Gene3D" id="3.50.50.60">
    <property type="entry name" value="FAD/NAD(P)-binding domain"/>
    <property type="match status" value="1"/>
</dbReference>
<organism evidence="6 7">
    <name type="scientific">Ceratobasidium theobromae</name>
    <dbReference type="NCBI Taxonomy" id="1582974"/>
    <lineage>
        <taxon>Eukaryota</taxon>
        <taxon>Fungi</taxon>
        <taxon>Dikarya</taxon>
        <taxon>Basidiomycota</taxon>
        <taxon>Agaricomycotina</taxon>
        <taxon>Agaricomycetes</taxon>
        <taxon>Cantharellales</taxon>
        <taxon>Ceratobasidiaceae</taxon>
        <taxon>Ceratobasidium</taxon>
    </lineage>
</organism>
<dbReference type="Proteomes" id="UP000383932">
    <property type="component" value="Unassembled WGS sequence"/>
</dbReference>
<keyword evidence="7" id="KW-1185">Reference proteome</keyword>
<dbReference type="PANTHER" id="PTHR46972">
    <property type="entry name" value="MONOOXYGENASE ASQM-RELATED"/>
    <property type="match status" value="1"/>
</dbReference>
<evidence type="ECO:0000256" key="2">
    <source>
        <dbReference type="ARBA" id="ARBA00022827"/>
    </source>
</evidence>
<dbReference type="AlphaFoldDB" id="A0A5N5QSZ0"/>
<dbReference type="PROSITE" id="PS51257">
    <property type="entry name" value="PROKAR_LIPOPROTEIN"/>
    <property type="match status" value="1"/>
</dbReference>
<keyword evidence="1" id="KW-0285">Flavoprotein</keyword>
<dbReference type="PANTHER" id="PTHR46972:SF1">
    <property type="entry name" value="FAD DEPENDENT OXIDOREDUCTASE DOMAIN-CONTAINING PROTEIN"/>
    <property type="match status" value="1"/>
</dbReference>
<keyword evidence="3" id="KW-0560">Oxidoreductase</keyword>
<dbReference type="PRINTS" id="PR00420">
    <property type="entry name" value="RNGMNOXGNASE"/>
</dbReference>
<dbReference type="GO" id="GO:0004497">
    <property type="term" value="F:monooxygenase activity"/>
    <property type="evidence" value="ECO:0007669"/>
    <property type="project" value="UniProtKB-KW"/>
</dbReference>
<dbReference type="OrthoDB" id="655030at2759"/>
<accession>A0A5N5QSZ0</accession>
<evidence type="ECO:0000256" key="4">
    <source>
        <dbReference type="ARBA" id="ARBA00023033"/>
    </source>
</evidence>
<evidence type="ECO:0000313" key="7">
    <source>
        <dbReference type="Proteomes" id="UP000383932"/>
    </source>
</evidence>
<gene>
    <name evidence="6" type="ORF">CTheo_1838</name>
</gene>
<dbReference type="Pfam" id="PF01494">
    <property type="entry name" value="FAD_binding_3"/>
    <property type="match status" value="2"/>
</dbReference>
<proteinExistence type="predicted"/>
<evidence type="ECO:0000256" key="3">
    <source>
        <dbReference type="ARBA" id="ARBA00023002"/>
    </source>
</evidence>
<feature type="domain" description="FAD-binding" evidence="5">
    <location>
        <begin position="5"/>
        <end position="169"/>
    </location>
</feature>
<keyword evidence="4" id="KW-0503">Monooxygenase</keyword>
<reference evidence="6 7" key="1">
    <citation type="journal article" date="2019" name="Fungal Biol. Biotechnol.">
        <title>Draft genome sequence of fastidious pathogen Ceratobasidium theobromae, which causes vascular-streak dieback in Theobroma cacao.</title>
        <authorList>
            <person name="Ali S.S."/>
            <person name="Asman A."/>
            <person name="Shao J."/>
            <person name="Firmansyah A.P."/>
            <person name="Susilo A.W."/>
            <person name="Rosmana A."/>
            <person name="McMahon P."/>
            <person name="Junaid M."/>
            <person name="Guest D."/>
            <person name="Kheng T.Y."/>
            <person name="Meinhardt L.W."/>
            <person name="Bailey B.A."/>
        </authorList>
    </citation>
    <scope>NUCLEOTIDE SEQUENCE [LARGE SCALE GENOMIC DNA]</scope>
    <source>
        <strain evidence="6 7">CT2</strain>
    </source>
</reference>
<comment type="caution">
    <text evidence="6">The sequence shown here is derived from an EMBL/GenBank/DDBJ whole genome shotgun (WGS) entry which is preliminary data.</text>
</comment>
<protein>
    <recommendedName>
        <fullName evidence="5">FAD-binding domain-containing protein</fullName>
    </recommendedName>
</protein>